<dbReference type="GO" id="GO:0043023">
    <property type="term" value="F:ribosomal large subunit binding"/>
    <property type="evidence" value="ECO:0007669"/>
    <property type="project" value="UniProtKB-UniRule"/>
</dbReference>
<feature type="domain" description="TGS" evidence="5">
    <location>
        <begin position="305"/>
        <end position="388"/>
    </location>
</feature>
<comment type="subcellular location">
    <subcellularLocation>
        <location evidence="3">Cytoplasm</location>
    </subcellularLocation>
</comment>
<dbReference type="InterPro" id="IPR013029">
    <property type="entry name" value="YchF_C"/>
</dbReference>
<dbReference type="PRINTS" id="PR00326">
    <property type="entry name" value="GTP1OBG"/>
</dbReference>
<dbReference type="Gene3D" id="3.40.50.300">
    <property type="entry name" value="P-loop containing nucleotide triphosphate hydrolases"/>
    <property type="match status" value="1"/>
</dbReference>
<dbReference type="InterPro" id="IPR012675">
    <property type="entry name" value="Beta-grasp_dom_sf"/>
</dbReference>
<reference evidence="7" key="1">
    <citation type="submission" date="2016-05" db="EMBL/GenBank/DDBJ databases">
        <authorList>
            <person name="Naeem Raeece"/>
        </authorList>
    </citation>
    <scope>NUCLEOTIDE SEQUENCE [LARGE SCALE GENOMIC DNA]</scope>
</reference>
<dbReference type="InterPro" id="IPR023192">
    <property type="entry name" value="TGS-like_dom_sf"/>
</dbReference>
<dbReference type="InterPro" id="IPR027417">
    <property type="entry name" value="P-loop_NTPase"/>
</dbReference>
<evidence type="ECO:0000259" key="4">
    <source>
        <dbReference type="PROSITE" id="PS51710"/>
    </source>
</evidence>
<dbReference type="PIRSF" id="PIRSF006641">
    <property type="entry name" value="CHP00092"/>
    <property type="match status" value="1"/>
</dbReference>
<dbReference type="PANTHER" id="PTHR23305">
    <property type="entry name" value="OBG GTPASE FAMILY"/>
    <property type="match status" value="1"/>
</dbReference>
<dbReference type="CDD" id="cd01900">
    <property type="entry name" value="YchF"/>
    <property type="match status" value="1"/>
</dbReference>
<evidence type="ECO:0000259" key="5">
    <source>
        <dbReference type="PROSITE" id="PS51880"/>
    </source>
</evidence>
<organism evidence="6 7">
    <name type="scientific">Plasmodium ovale wallikeri</name>
    <dbReference type="NCBI Taxonomy" id="864142"/>
    <lineage>
        <taxon>Eukaryota</taxon>
        <taxon>Sar</taxon>
        <taxon>Alveolata</taxon>
        <taxon>Apicomplexa</taxon>
        <taxon>Aconoidasida</taxon>
        <taxon>Haemosporida</taxon>
        <taxon>Plasmodiidae</taxon>
        <taxon>Plasmodium</taxon>
        <taxon>Plasmodium (Plasmodium)</taxon>
    </lineage>
</organism>
<evidence type="ECO:0000313" key="7">
    <source>
        <dbReference type="Proteomes" id="UP000078555"/>
    </source>
</evidence>
<keyword evidence="7" id="KW-1185">Reference proteome</keyword>
<comment type="similarity">
    <text evidence="3">Belongs to the TRAFAC class OBG-HflX-like GTPase superfamily. OBG GTPase family. YchF/OLA1 subfamily.</text>
</comment>
<dbReference type="InterPro" id="IPR041706">
    <property type="entry name" value="YchF_N"/>
</dbReference>
<dbReference type="PROSITE" id="PS51710">
    <property type="entry name" value="G_OBG"/>
    <property type="match status" value="1"/>
</dbReference>
<dbReference type="GO" id="GO:0005524">
    <property type="term" value="F:ATP binding"/>
    <property type="evidence" value="ECO:0007669"/>
    <property type="project" value="UniProtKB-UniRule"/>
</dbReference>
<dbReference type="InterPro" id="IPR004095">
    <property type="entry name" value="TGS"/>
</dbReference>
<keyword evidence="2 3" id="KW-0067">ATP-binding</keyword>
<proteinExistence type="inferred from homology"/>
<evidence type="ECO:0000313" key="6">
    <source>
        <dbReference type="EMBL" id="SBT31368.1"/>
    </source>
</evidence>
<feature type="domain" description="OBG-type G" evidence="4">
    <location>
        <begin position="21"/>
        <end position="283"/>
    </location>
</feature>
<accession>A0A1A8YIJ4</accession>
<dbReference type="Gene3D" id="1.10.150.300">
    <property type="entry name" value="TGS-like domain"/>
    <property type="match status" value="1"/>
</dbReference>
<dbReference type="PANTHER" id="PTHR23305:SF11">
    <property type="entry name" value="OBG-LIKE ATPASE 1"/>
    <property type="match status" value="1"/>
</dbReference>
<dbReference type="SUPFAM" id="SSF81271">
    <property type="entry name" value="TGS-like"/>
    <property type="match status" value="1"/>
</dbReference>
<keyword evidence="3" id="KW-0378">Hydrolase</keyword>
<dbReference type="FunFam" id="1.10.150.300:FF:000001">
    <property type="entry name" value="Ribosome-binding ATPase YchF"/>
    <property type="match status" value="1"/>
</dbReference>
<dbReference type="FunFam" id="3.10.20.30:FF:000001">
    <property type="entry name" value="Ribosome-binding ATPase YchF"/>
    <property type="match status" value="1"/>
</dbReference>
<comment type="subunit">
    <text evidence="3">Monomer.</text>
</comment>
<comment type="caution">
    <text evidence="3">Lacks conserved residue(s) required for the propagation of feature annotation.</text>
</comment>
<dbReference type="Pfam" id="PF01926">
    <property type="entry name" value="MMR_HSR1"/>
    <property type="match status" value="1"/>
</dbReference>
<dbReference type="Proteomes" id="UP000078555">
    <property type="component" value="Unassembled WGS sequence"/>
</dbReference>
<keyword evidence="1 3" id="KW-0547">Nucleotide-binding</keyword>
<dbReference type="PROSITE" id="PS51880">
    <property type="entry name" value="TGS"/>
    <property type="match status" value="1"/>
</dbReference>
<evidence type="ECO:0000256" key="2">
    <source>
        <dbReference type="ARBA" id="ARBA00022840"/>
    </source>
</evidence>
<dbReference type="CDD" id="cd04867">
    <property type="entry name" value="TGS_YchF_OLA1"/>
    <property type="match status" value="1"/>
</dbReference>
<dbReference type="EMBL" id="FLRD01000015">
    <property type="protein sequence ID" value="SBT31368.1"/>
    <property type="molecule type" value="Genomic_DNA"/>
</dbReference>
<feature type="binding site" evidence="3">
    <location>
        <position position="232"/>
    </location>
    <ligand>
        <name>ATP</name>
        <dbReference type="ChEBI" id="CHEBI:30616"/>
    </ligand>
</feature>
<dbReference type="SUPFAM" id="SSF52540">
    <property type="entry name" value="P-loop containing nucleoside triphosphate hydrolases"/>
    <property type="match status" value="1"/>
</dbReference>
<dbReference type="HAMAP" id="MF_00944">
    <property type="entry name" value="YchF_OLA1_ATPase"/>
    <property type="match status" value="1"/>
</dbReference>
<protein>
    <recommendedName>
        <fullName evidence="3">Obg-like ATPase 1</fullName>
    </recommendedName>
</protein>
<dbReference type="GO" id="GO:0016887">
    <property type="term" value="F:ATP hydrolysis activity"/>
    <property type="evidence" value="ECO:0007669"/>
    <property type="project" value="UniProtKB-UniRule"/>
</dbReference>
<dbReference type="Pfam" id="PF06071">
    <property type="entry name" value="YchF-GTPase_C"/>
    <property type="match status" value="1"/>
</dbReference>
<dbReference type="GO" id="GO:0005525">
    <property type="term" value="F:GTP binding"/>
    <property type="evidence" value="ECO:0007669"/>
    <property type="project" value="InterPro"/>
</dbReference>
<evidence type="ECO:0000256" key="1">
    <source>
        <dbReference type="ARBA" id="ARBA00022741"/>
    </source>
</evidence>
<dbReference type="InterPro" id="IPR012676">
    <property type="entry name" value="TGS-like"/>
</dbReference>
<evidence type="ECO:0000256" key="3">
    <source>
        <dbReference type="HAMAP-Rule" id="MF_03167"/>
    </source>
</evidence>
<dbReference type="GO" id="GO:0005737">
    <property type="term" value="C:cytoplasm"/>
    <property type="evidence" value="ECO:0007669"/>
    <property type="project" value="UniProtKB-SubCell"/>
</dbReference>
<dbReference type="InterPro" id="IPR031167">
    <property type="entry name" value="G_OBG"/>
</dbReference>
<gene>
    <name evidence="6" type="ORF">POVWA1_006790</name>
</gene>
<dbReference type="InterPro" id="IPR004396">
    <property type="entry name" value="ATPase_YchF/OLA1"/>
</dbReference>
<comment type="function">
    <text evidence="3">Hydrolyzes ATP, and can also hydrolyze GTP with lower efficiency. Has lower affinity for GTP.</text>
</comment>
<dbReference type="Gene3D" id="3.10.20.30">
    <property type="match status" value="1"/>
</dbReference>
<sequence length="396" mass="45697">MAPKKKEEEQKILLGRPKNTLKMGLVGLPNVGKNNGRKVTQKWGKALNIPAENYPFCTIDPHEAKVTVEDDRFDWLVDHFKPKSSVHAYLSIFDIAGLVKNAHLGEGLGNNFLSNIAAVDGIYHVVRAFENEDIIHTEGNINPVRDMEIINSELIYKDITHCEKNIEEVSKVLNRNKKDKIKQNEFDVLTNVLKFLKEHKWIKDGNWKSSEIEVINDFNFLTAKPVVYLVNMSEYDFVRQKNKYLAKIYNWVQEKNKGTILPYCAEFEQKILSMNETEKNNYFKENNIKQSMLHKIIKTGYYEINLIHFFTCGQDEVKCWTIRKGTKAPQAAGVIHTDFEKGFICAEVYKYTDLVEFKSESEVKANGKYLQKGKDYIVEDGDIVFFKFNVASSGKK</sequence>
<name>A0A1A8YIJ4_PLAOA</name>
<keyword evidence="3" id="KW-0963">Cytoplasm</keyword>
<dbReference type="AlphaFoldDB" id="A0A1A8YIJ4"/>
<dbReference type="InterPro" id="IPR006073">
    <property type="entry name" value="GTP-bd"/>
</dbReference>
<dbReference type="NCBIfam" id="TIGR00092">
    <property type="entry name" value="redox-regulated ATPase YchF"/>
    <property type="match status" value="1"/>
</dbReference>